<feature type="domain" description="HTH tetR-type" evidence="5">
    <location>
        <begin position="7"/>
        <end position="67"/>
    </location>
</feature>
<evidence type="ECO:0000256" key="3">
    <source>
        <dbReference type="ARBA" id="ARBA00023163"/>
    </source>
</evidence>
<sequence length="232" mass="26728">MPNATRENKVAKIIDAAEVLIHEKGVFDFSFKELSKLSGVSNGSLYREFQSKDELLCTIFTNKLKKHIQVMDYLHQAELTGKEKIISHVYYTYFSIKNDEASVADRFLITNYALYKNARPEFTDEMKKHIEILTNKFLYQYTSLKESKIINASLTKAKRQMIYMQIVTRGLNVIAGNRYTPKRKIKLDMLIPLLAPILDDLEWTPGPSSEYDINKIQVTVNTLSDKGFINVS</sequence>
<keyword evidence="1" id="KW-0805">Transcription regulation</keyword>
<evidence type="ECO:0000256" key="2">
    <source>
        <dbReference type="ARBA" id="ARBA00023125"/>
    </source>
</evidence>
<dbReference type="Gene3D" id="1.10.357.10">
    <property type="entry name" value="Tetracycline Repressor, domain 2"/>
    <property type="match status" value="1"/>
</dbReference>
<reference evidence="6 7" key="1">
    <citation type="submission" date="2018-12" db="EMBL/GenBank/DDBJ databases">
        <authorList>
            <person name="Yu L."/>
        </authorList>
    </citation>
    <scope>NUCLEOTIDE SEQUENCE [LARGE SCALE GENOMIC DNA]</scope>
    <source>
        <strain evidence="6 7">HAW-EB2</strain>
    </source>
</reference>
<dbReference type="InterPro" id="IPR001647">
    <property type="entry name" value="HTH_TetR"/>
</dbReference>
<evidence type="ECO:0000313" key="6">
    <source>
        <dbReference type="EMBL" id="RTR38675.1"/>
    </source>
</evidence>
<gene>
    <name evidence="6" type="ORF">EKG38_10875</name>
</gene>
<evidence type="ECO:0000256" key="1">
    <source>
        <dbReference type="ARBA" id="ARBA00023015"/>
    </source>
</evidence>
<keyword evidence="7" id="KW-1185">Reference proteome</keyword>
<dbReference type="EMBL" id="RXNU01000005">
    <property type="protein sequence ID" value="RTR38675.1"/>
    <property type="molecule type" value="Genomic_DNA"/>
</dbReference>
<accession>A0A3S0L0T8</accession>
<keyword evidence="3" id="KW-0804">Transcription</keyword>
<evidence type="ECO:0000313" key="7">
    <source>
        <dbReference type="Proteomes" id="UP000267448"/>
    </source>
</evidence>
<dbReference type="OrthoDB" id="63332at2"/>
<dbReference type="SUPFAM" id="SSF46689">
    <property type="entry name" value="Homeodomain-like"/>
    <property type="match status" value="1"/>
</dbReference>
<dbReference type="InterPro" id="IPR009057">
    <property type="entry name" value="Homeodomain-like_sf"/>
</dbReference>
<protein>
    <submittedName>
        <fullName evidence="6">TetR/AcrR family transcriptional regulator</fullName>
    </submittedName>
</protein>
<dbReference type="Proteomes" id="UP000267448">
    <property type="component" value="Unassembled WGS sequence"/>
</dbReference>
<dbReference type="RefSeq" id="WP_126520291.1">
    <property type="nucleotide sequence ID" value="NZ_RXNU01000005.1"/>
</dbReference>
<dbReference type="PANTHER" id="PTHR47506">
    <property type="entry name" value="TRANSCRIPTIONAL REGULATORY PROTEIN"/>
    <property type="match status" value="1"/>
</dbReference>
<dbReference type="PANTHER" id="PTHR47506:SF1">
    <property type="entry name" value="HTH-TYPE TRANSCRIPTIONAL REGULATOR YJDC"/>
    <property type="match status" value="1"/>
</dbReference>
<evidence type="ECO:0000259" key="5">
    <source>
        <dbReference type="PROSITE" id="PS50977"/>
    </source>
</evidence>
<dbReference type="AlphaFoldDB" id="A0A3S0L0T8"/>
<dbReference type="Pfam" id="PF00440">
    <property type="entry name" value="TetR_N"/>
    <property type="match status" value="1"/>
</dbReference>
<dbReference type="GO" id="GO:0003677">
    <property type="term" value="F:DNA binding"/>
    <property type="evidence" value="ECO:0007669"/>
    <property type="project" value="UniProtKB-UniRule"/>
</dbReference>
<feature type="DNA-binding region" description="H-T-H motif" evidence="4">
    <location>
        <begin position="30"/>
        <end position="49"/>
    </location>
</feature>
<comment type="caution">
    <text evidence="6">The sequence shown here is derived from an EMBL/GenBank/DDBJ whole genome shotgun (WGS) entry which is preliminary data.</text>
</comment>
<name>A0A3S0L0T8_9GAMM</name>
<organism evidence="6 7">
    <name type="scientific">Shewanella canadensis</name>
    <dbReference type="NCBI Taxonomy" id="271096"/>
    <lineage>
        <taxon>Bacteria</taxon>
        <taxon>Pseudomonadati</taxon>
        <taxon>Pseudomonadota</taxon>
        <taxon>Gammaproteobacteria</taxon>
        <taxon>Alteromonadales</taxon>
        <taxon>Shewanellaceae</taxon>
        <taxon>Shewanella</taxon>
    </lineage>
</organism>
<dbReference type="PROSITE" id="PS50977">
    <property type="entry name" value="HTH_TETR_2"/>
    <property type="match status" value="1"/>
</dbReference>
<keyword evidence="2 4" id="KW-0238">DNA-binding</keyword>
<evidence type="ECO:0000256" key="4">
    <source>
        <dbReference type="PROSITE-ProRule" id="PRU00335"/>
    </source>
</evidence>
<proteinExistence type="predicted"/>
<dbReference type="PRINTS" id="PR00455">
    <property type="entry name" value="HTHTETR"/>
</dbReference>